<dbReference type="GO" id="GO:0005737">
    <property type="term" value="C:cytoplasm"/>
    <property type="evidence" value="ECO:0007669"/>
    <property type="project" value="TreeGrafter"/>
</dbReference>
<dbReference type="EC" id="4.2.3.1" evidence="5 11"/>
<dbReference type="Gene3D" id="3.90.1380.10">
    <property type="entry name" value="Threonine synthase, N-terminal domain"/>
    <property type="match status" value="1"/>
</dbReference>
<reference evidence="13 14" key="1">
    <citation type="journal article" date="2010" name="Int. J. Syst. Evol. Microbiol.">
        <title>Vagococcus penaei sp. nov., isolated from spoilage microbiota of cooked shrimp (Penaeus vannamei).</title>
        <authorList>
            <person name="Jaffres E."/>
            <person name="Prevost H."/>
            <person name="Rossero A."/>
            <person name="Joffraud J.J."/>
            <person name="Dousset X."/>
        </authorList>
    </citation>
    <scope>NUCLEOTIDE SEQUENCE [LARGE SCALE GENOMIC DNA]</scope>
    <source>
        <strain evidence="13 14">CD276</strain>
    </source>
</reference>
<feature type="modified residue" description="N6-(pyridoxal phosphate)lysine" evidence="12">
    <location>
        <position position="110"/>
    </location>
</feature>
<evidence type="ECO:0000256" key="10">
    <source>
        <dbReference type="ARBA" id="ARBA00049144"/>
    </source>
</evidence>
<dbReference type="InterPro" id="IPR029144">
    <property type="entry name" value="Thr_synth_N"/>
</dbReference>
<comment type="function">
    <text evidence="2">Catalyzes the gamma-elimination of phosphate from L-phosphohomoserine and the beta-addition of water to produce L-threonine.</text>
</comment>
<dbReference type="InterPro" id="IPR000634">
    <property type="entry name" value="Ser/Thr_deHydtase_PyrdxlP-BS"/>
</dbReference>
<evidence type="ECO:0000256" key="11">
    <source>
        <dbReference type="NCBIfam" id="TIGR00260"/>
    </source>
</evidence>
<dbReference type="InterPro" id="IPR001926">
    <property type="entry name" value="TrpB-like_PALP"/>
</dbReference>
<evidence type="ECO:0000256" key="6">
    <source>
        <dbReference type="ARBA" id="ARBA00018679"/>
    </source>
</evidence>
<evidence type="ECO:0000256" key="12">
    <source>
        <dbReference type="PIRSR" id="PIRSR604450-51"/>
    </source>
</evidence>
<dbReference type="CDD" id="cd01560">
    <property type="entry name" value="Thr-synth_2"/>
    <property type="match status" value="1"/>
</dbReference>
<dbReference type="PANTHER" id="PTHR43515">
    <property type="entry name" value="THREONINE SYNTHASE-LIKE 1"/>
    <property type="match status" value="1"/>
</dbReference>
<evidence type="ECO:0000256" key="5">
    <source>
        <dbReference type="ARBA" id="ARBA00013028"/>
    </source>
</evidence>
<dbReference type="STRING" id="633807.BW732_09130"/>
<evidence type="ECO:0000256" key="7">
    <source>
        <dbReference type="ARBA" id="ARBA00022605"/>
    </source>
</evidence>
<evidence type="ECO:0000256" key="3">
    <source>
        <dbReference type="ARBA" id="ARBA00004979"/>
    </source>
</evidence>
<keyword evidence="9 12" id="KW-0663">Pyridoxal phosphate</keyword>
<comment type="cofactor">
    <cofactor evidence="1 12">
        <name>pyridoxal 5'-phosphate</name>
        <dbReference type="ChEBI" id="CHEBI:597326"/>
    </cofactor>
</comment>
<keyword evidence="8" id="KW-0791">Threonine biosynthesis</keyword>
<comment type="catalytic activity">
    <reaction evidence="10">
        <text>O-phospho-L-homoserine + H2O = L-threonine + phosphate</text>
        <dbReference type="Rhea" id="RHEA:10840"/>
        <dbReference type="ChEBI" id="CHEBI:15377"/>
        <dbReference type="ChEBI" id="CHEBI:43474"/>
        <dbReference type="ChEBI" id="CHEBI:57590"/>
        <dbReference type="ChEBI" id="CHEBI:57926"/>
        <dbReference type="EC" id="4.2.3.1"/>
    </reaction>
</comment>
<dbReference type="GO" id="GO:0009088">
    <property type="term" value="P:threonine biosynthetic process"/>
    <property type="evidence" value="ECO:0007669"/>
    <property type="project" value="UniProtKB-UniRule"/>
</dbReference>
<evidence type="ECO:0000313" key="13">
    <source>
        <dbReference type="EMBL" id="AQP54372.1"/>
    </source>
</evidence>
<evidence type="ECO:0000256" key="1">
    <source>
        <dbReference type="ARBA" id="ARBA00001933"/>
    </source>
</evidence>
<dbReference type="Gene3D" id="3.40.50.1100">
    <property type="match status" value="2"/>
</dbReference>
<gene>
    <name evidence="13" type="ORF">BW732_09130</name>
</gene>
<dbReference type="KEGG" id="vpi:BW732_09130"/>
<dbReference type="InterPro" id="IPR037158">
    <property type="entry name" value="Thr_synth_N_sf"/>
</dbReference>
<dbReference type="Pfam" id="PF14821">
    <property type="entry name" value="Thr_synth_N"/>
    <property type="match status" value="1"/>
</dbReference>
<evidence type="ECO:0000256" key="4">
    <source>
        <dbReference type="ARBA" id="ARBA00005517"/>
    </source>
</evidence>
<dbReference type="OrthoDB" id="9763107at2"/>
<dbReference type="Proteomes" id="UP000188246">
    <property type="component" value="Chromosome"/>
</dbReference>
<proteinExistence type="inferred from homology"/>
<accession>A0A1Q2D7R0</accession>
<dbReference type="NCBIfam" id="TIGR00260">
    <property type="entry name" value="thrC"/>
    <property type="match status" value="1"/>
</dbReference>
<keyword evidence="14" id="KW-1185">Reference proteome</keyword>
<dbReference type="InterPro" id="IPR036052">
    <property type="entry name" value="TrpB-like_PALP_sf"/>
</dbReference>
<dbReference type="PANTHER" id="PTHR43515:SF1">
    <property type="entry name" value="THREONINE SYNTHASE-LIKE 1"/>
    <property type="match status" value="1"/>
</dbReference>
<dbReference type="PROSITE" id="PS00165">
    <property type="entry name" value="DEHYDRATASE_SER_THR"/>
    <property type="match status" value="1"/>
</dbReference>
<dbReference type="GO" id="GO:0030170">
    <property type="term" value="F:pyridoxal phosphate binding"/>
    <property type="evidence" value="ECO:0007669"/>
    <property type="project" value="InterPro"/>
</dbReference>
<keyword evidence="7" id="KW-0028">Amino-acid biosynthesis</keyword>
<protein>
    <recommendedName>
        <fullName evidence="6 11">Threonine synthase</fullName>
        <ecNumber evidence="5 11">4.2.3.1</ecNumber>
    </recommendedName>
</protein>
<dbReference type="SUPFAM" id="SSF53686">
    <property type="entry name" value="Tryptophan synthase beta subunit-like PLP-dependent enzymes"/>
    <property type="match status" value="1"/>
</dbReference>
<dbReference type="Pfam" id="PF00291">
    <property type="entry name" value="PALP"/>
    <property type="match status" value="1"/>
</dbReference>
<dbReference type="AlphaFoldDB" id="A0A1Q2D7R0"/>
<comment type="pathway">
    <text evidence="3">Amino-acid biosynthesis; L-threonine biosynthesis; L-threonine from L-aspartate: step 5/5.</text>
</comment>
<dbReference type="EMBL" id="CP019609">
    <property type="protein sequence ID" value="AQP54372.1"/>
    <property type="molecule type" value="Genomic_DNA"/>
</dbReference>
<sequence length="494" mass="54910">MDYRSTRGSEKYVTASQAILEGIAPDGGLYVPVNFPTIQVEPDWWITASYQEMAQYILTLFLTDFTEDEIKDSITMAYDTLFDTPTIAPVRHHGQVNYLELFHGPTLAFKDMALTLLPHLLTLAAKKQGMDRELIILTATSGDTGKAAMAGFADVPGTKIVVFYPKEGVSPVQEQQMVTQSGHNTFVVGITGNFDDAQTRVKELFIDQAMNQELAHQEQQLSSANSINIGRLLPQVAYYAYAYGQLVKSGQLHLGEPMNVAVPTGNFGNILAAYYAKKIGVPIQQLVCASNQNHVLTDFFNQGTYNRQRDFFITTSPSMDILVSSNLERFLYHLTDEDTELVTQLMTSLESNGQYTLPVALQARFSDFYAGYADDTLVKKTIYETYIQDHYLIEPHTAVAKAVVKQYQDVTGDKTPTVIVSTASPFKFPQAILEAIGDYPTDLSISELVTEIGSLTNQDLPQGIQAMLTNPIRHHLVIHPDDMKDTILALIHQN</sequence>
<evidence type="ECO:0000313" key="14">
    <source>
        <dbReference type="Proteomes" id="UP000188246"/>
    </source>
</evidence>
<evidence type="ECO:0000256" key="9">
    <source>
        <dbReference type="ARBA" id="ARBA00022898"/>
    </source>
</evidence>
<organism evidence="13 14">
    <name type="scientific">Vagococcus penaei</name>
    <dbReference type="NCBI Taxonomy" id="633807"/>
    <lineage>
        <taxon>Bacteria</taxon>
        <taxon>Bacillati</taxon>
        <taxon>Bacillota</taxon>
        <taxon>Bacilli</taxon>
        <taxon>Lactobacillales</taxon>
        <taxon>Enterococcaceae</taxon>
        <taxon>Vagococcus</taxon>
    </lineage>
</organism>
<dbReference type="InterPro" id="IPR004450">
    <property type="entry name" value="Thr_synthase-like"/>
</dbReference>
<evidence type="ECO:0000256" key="8">
    <source>
        <dbReference type="ARBA" id="ARBA00022697"/>
    </source>
</evidence>
<name>A0A1Q2D7R0_9ENTE</name>
<evidence type="ECO:0000256" key="2">
    <source>
        <dbReference type="ARBA" id="ARBA00003648"/>
    </source>
</evidence>
<dbReference type="GO" id="GO:0004795">
    <property type="term" value="F:threonine synthase activity"/>
    <property type="evidence" value="ECO:0007669"/>
    <property type="project" value="UniProtKB-UniRule"/>
</dbReference>
<dbReference type="RefSeq" id="WP_077276448.1">
    <property type="nucleotide sequence ID" value="NZ_CP019609.1"/>
</dbReference>
<comment type="similarity">
    <text evidence="4">Belongs to the threonine synthase family.</text>
</comment>